<reference evidence="2 3" key="1">
    <citation type="journal article" date="2017" name="Genome Biol. Evol.">
        <title>Phytophthora megakarya and P. palmivora, closely related causal agents of cacao black pod rot, underwent increases in genome sizes and gene numbers by different mechanisms.</title>
        <authorList>
            <person name="Ali S.S."/>
            <person name="Shao J."/>
            <person name="Lary D.J."/>
            <person name="Kronmiller B."/>
            <person name="Shen D."/>
            <person name="Strem M.D."/>
            <person name="Amoako-Attah I."/>
            <person name="Akrofi A.Y."/>
            <person name="Begoude B.A."/>
            <person name="Ten Hoopen G.M."/>
            <person name="Coulibaly K."/>
            <person name="Kebe B.I."/>
            <person name="Melnick R.L."/>
            <person name="Guiltinan M.J."/>
            <person name="Tyler B.M."/>
            <person name="Meinhardt L.W."/>
            <person name="Bailey B.A."/>
        </authorList>
    </citation>
    <scope>NUCLEOTIDE SEQUENCE [LARGE SCALE GENOMIC DNA]</scope>
    <source>
        <strain evidence="3">sbr112.9</strain>
    </source>
</reference>
<evidence type="ECO:0000256" key="1">
    <source>
        <dbReference type="SAM" id="MobiDB-lite"/>
    </source>
</evidence>
<dbReference type="Proteomes" id="UP000237271">
    <property type="component" value="Unassembled WGS sequence"/>
</dbReference>
<name>A0A2P4WYA6_9STRA</name>
<keyword evidence="3" id="KW-1185">Reference proteome</keyword>
<proteinExistence type="predicted"/>
<dbReference type="EMBL" id="NCKW01020297">
    <property type="protein sequence ID" value="POM58269.1"/>
    <property type="molecule type" value="Genomic_DNA"/>
</dbReference>
<comment type="caution">
    <text evidence="2">The sequence shown here is derived from an EMBL/GenBank/DDBJ whole genome shotgun (WGS) entry which is preliminary data.</text>
</comment>
<sequence length="617" mass="67462">MLDPKTSLAIDAPPIAPYDDGFSTDSEDFNNPEELPPQSTGSALSIHGFTSVRNAVITENQPTFQQQHSEVKPQVSRIKQESEEELRPITIGTVITEKTRLNQWTGGHKAQMNGQSKPQAPITTKIGKKKEEYCRSCKGYLTPLGERLKMMKTAGLQQFGKNPPPSRQCSCCNITYPLVALTEESRNQSCVQPRCYMCNWAVKAAVKNRGAEGIGVKRLLNGRVKDTGMTGECSIYCGGKSTPLSQRYLMMKQATLHDKNAGFPLSRQCSCGHITQSLAAFELKSNEPTWRTPMCKICEAATTHTRKTDEGMGRTTVETASSRENGSPVPTAAAAKIERKMKGKTHNKVDNRNSSNGIHSPGKMPSFIDKLHLIKTAGLQHKEQVVGIPTTCRQCYITFPLASFAEKSRSVTCATPICSSCNEASTHSLVMEDKTSVVTANDSLKEKRISIVKTKYAPETIVIVSSEEDEEGELVEEDICKCCGGKLISIGKRLQMMKNAAGVYGGKGPPPSRQCACCRITYPSAALTKKSRKMTRVVPICLNCCTAGGPAIYEMLVVSDEFVEAFKVENPTVARQLLKKKSNGTLAKAVDAQKKRIKRQVKAAQPSQPNQTKAIAK</sequence>
<feature type="region of interest" description="Disordered" evidence="1">
    <location>
        <begin position="589"/>
        <end position="617"/>
    </location>
</feature>
<protein>
    <submittedName>
        <fullName evidence="2">Uncharacterized protein</fullName>
    </submittedName>
</protein>
<dbReference type="OrthoDB" id="121882at2759"/>
<evidence type="ECO:0000313" key="3">
    <source>
        <dbReference type="Proteomes" id="UP000237271"/>
    </source>
</evidence>
<feature type="region of interest" description="Disordered" evidence="1">
    <location>
        <begin position="1"/>
        <end position="41"/>
    </location>
</feature>
<organism evidence="2 3">
    <name type="scientific">Phytophthora palmivora</name>
    <dbReference type="NCBI Taxonomy" id="4796"/>
    <lineage>
        <taxon>Eukaryota</taxon>
        <taxon>Sar</taxon>
        <taxon>Stramenopiles</taxon>
        <taxon>Oomycota</taxon>
        <taxon>Peronosporomycetes</taxon>
        <taxon>Peronosporales</taxon>
        <taxon>Peronosporaceae</taxon>
        <taxon>Phytophthora</taxon>
    </lineage>
</organism>
<accession>A0A2P4WYA6</accession>
<evidence type="ECO:0000313" key="2">
    <source>
        <dbReference type="EMBL" id="POM58269.1"/>
    </source>
</evidence>
<dbReference type="AlphaFoldDB" id="A0A2P4WYA6"/>
<gene>
    <name evidence="2" type="ORF">PHPALM_37107</name>
</gene>
<feature type="compositionally biased region" description="Polar residues" evidence="1">
    <location>
        <begin position="605"/>
        <end position="617"/>
    </location>
</feature>
<feature type="region of interest" description="Disordered" evidence="1">
    <location>
        <begin position="339"/>
        <end position="362"/>
    </location>
</feature>